<protein>
    <recommendedName>
        <fullName evidence="3">Transmembrane protein</fullName>
    </recommendedName>
</protein>
<sequence>MFWTVLRLVVFLVAAGLTWLVLLIGAVLAAGEVSCYEVCSDTTLWLERAAPWPFVVSVVVSGAVGWLASLLVKAFDRSCD</sequence>
<gene>
    <name evidence="2" type="ORF">DSM112329_02852</name>
</gene>
<keyword evidence="1" id="KW-0472">Membrane</keyword>
<evidence type="ECO:0008006" key="3">
    <source>
        <dbReference type="Google" id="ProtNLM"/>
    </source>
</evidence>
<dbReference type="EMBL" id="CP114014">
    <property type="protein sequence ID" value="XAY05991.1"/>
    <property type="molecule type" value="Genomic_DNA"/>
</dbReference>
<evidence type="ECO:0000313" key="2">
    <source>
        <dbReference type="EMBL" id="XAY05991.1"/>
    </source>
</evidence>
<keyword evidence="1" id="KW-1133">Transmembrane helix</keyword>
<dbReference type="RefSeq" id="WP_354697226.1">
    <property type="nucleotide sequence ID" value="NZ_CP114014.1"/>
</dbReference>
<proteinExistence type="predicted"/>
<name>A0AAU7AWL6_9ACTN</name>
<organism evidence="2">
    <name type="scientific">Paraconexibacter sp. AEG42_29</name>
    <dbReference type="NCBI Taxonomy" id="2997339"/>
    <lineage>
        <taxon>Bacteria</taxon>
        <taxon>Bacillati</taxon>
        <taxon>Actinomycetota</taxon>
        <taxon>Thermoleophilia</taxon>
        <taxon>Solirubrobacterales</taxon>
        <taxon>Paraconexibacteraceae</taxon>
        <taxon>Paraconexibacter</taxon>
    </lineage>
</organism>
<evidence type="ECO:0000256" key="1">
    <source>
        <dbReference type="SAM" id="Phobius"/>
    </source>
</evidence>
<reference evidence="2" key="1">
    <citation type="submission" date="2022-12" db="EMBL/GenBank/DDBJ databases">
        <title>Paraconexibacter alkalitolerans sp. nov. and Baekduia alba sp. nov., isolated from soil and emended description of the genera Paraconexibacter (Chun et al., 2020) and Baekduia (An et al., 2020).</title>
        <authorList>
            <person name="Vieira S."/>
            <person name="Huber K.J."/>
            <person name="Geppert A."/>
            <person name="Wolf J."/>
            <person name="Neumann-Schaal M."/>
            <person name="Muesken M."/>
            <person name="Overmann J."/>
        </authorList>
    </citation>
    <scope>NUCLEOTIDE SEQUENCE</scope>
    <source>
        <strain evidence="2">AEG42_29</strain>
    </source>
</reference>
<feature type="transmembrane region" description="Helical" evidence="1">
    <location>
        <begin position="51"/>
        <end position="72"/>
    </location>
</feature>
<accession>A0AAU7AWL6</accession>
<dbReference type="KEGG" id="parq:DSM112329_02852"/>
<dbReference type="AlphaFoldDB" id="A0AAU7AWL6"/>
<keyword evidence="1" id="KW-0812">Transmembrane</keyword>